<feature type="domain" description="Metallo-beta-lactamase" evidence="9">
    <location>
        <begin position="277"/>
        <end position="445"/>
    </location>
</feature>
<evidence type="ECO:0000256" key="5">
    <source>
        <dbReference type="ARBA" id="ARBA00023242"/>
    </source>
</evidence>
<evidence type="ECO:0000256" key="6">
    <source>
        <dbReference type="ARBA" id="ARBA00069609"/>
    </source>
</evidence>
<dbReference type="AlphaFoldDB" id="A0AAW0XEK3"/>
<dbReference type="Proteomes" id="UP001445076">
    <property type="component" value="Unassembled WGS sequence"/>
</dbReference>
<dbReference type="InterPro" id="IPR001279">
    <property type="entry name" value="Metallo-B-lactamas"/>
</dbReference>
<evidence type="ECO:0000313" key="10">
    <source>
        <dbReference type="EMBL" id="KAK8742757.1"/>
    </source>
</evidence>
<dbReference type="GO" id="GO:0031123">
    <property type="term" value="P:RNA 3'-end processing"/>
    <property type="evidence" value="ECO:0007669"/>
    <property type="project" value="UniProtKB-ARBA"/>
</dbReference>
<dbReference type="SMART" id="SM00849">
    <property type="entry name" value="Lactamase_B"/>
    <property type="match status" value="1"/>
</dbReference>
<dbReference type="GO" id="GO:0036297">
    <property type="term" value="P:interstrand cross-link repair"/>
    <property type="evidence" value="ECO:0007669"/>
    <property type="project" value="TreeGrafter"/>
</dbReference>
<dbReference type="Gene3D" id="3.60.15.10">
    <property type="entry name" value="Ribonuclease Z/Hydroxyacylglutathione hydrolase-like"/>
    <property type="match status" value="1"/>
</dbReference>
<dbReference type="EMBL" id="JARKIK010000027">
    <property type="protein sequence ID" value="KAK8742757.1"/>
    <property type="molecule type" value="Genomic_DNA"/>
</dbReference>
<evidence type="ECO:0000259" key="9">
    <source>
        <dbReference type="SMART" id="SM00849"/>
    </source>
</evidence>
<accession>A0AAW0XEK3</accession>
<keyword evidence="3" id="KW-0227">DNA damage</keyword>
<evidence type="ECO:0000256" key="2">
    <source>
        <dbReference type="ARBA" id="ARBA00010304"/>
    </source>
</evidence>
<evidence type="ECO:0000256" key="4">
    <source>
        <dbReference type="ARBA" id="ARBA00023204"/>
    </source>
</evidence>
<feature type="region of interest" description="Disordered" evidence="8">
    <location>
        <begin position="242"/>
        <end position="270"/>
    </location>
</feature>
<dbReference type="FunFam" id="3.60.15.10:FF:000010">
    <property type="entry name" value="DNA cross-link repair 1A"/>
    <property type="match status" value="1"/>
</dbReference>
<protein>
    <recommendedName>
        <fullName evidence="6">DNA cross-link repair 1A protein</fullName>
    </recommendedName>
    <alternativeName>
        <fullName evidence="7">SNM1 homolog A</fullName>
    </alternativeName>
</protein>
<proteinExistence type="inferred from homology"/>
<evidence type="ECO:0000256" key="7">
    <source>
        <dbReference type="ARBA" id="ARBA00078423"/>
    </source>
</evidence>
<dbReference type="CDD" id="cd16273">
    <property type="entry name" value="SNM1A-1C-like_MBL-fold"/>
    <property type="match status" value="1"/>
</dbReference>
<comment type="similarity">
    <text evidence="2">Belongs to the DNA repair metallo-beta-lactamase (DRMBL) family.</text>
</comment>
<dbReference type="Gene3D" id="3.40.50.12650">
    <property type="match status" value="1"/>
</dbReference>
<evidence type="ECO:0000256" key="3">
    <source>
        <dbReference type="ARBA" id="ARBA00022763"/>
    </source>
</evidence>
<gene>
    <name evidence="10" type="ORF">OTU49_001664</name>
</gene>
<dbReference type="GO" id="GO:0035312">
    <property type="term" value="F:5'-3' DNA exonuclease activity"/>
    <property type="evidence" value="ECO:0007669"/>
    <property type="project" value="TreeGrafter"/>
</dbReference>
<name>A0AAW0XEK3_CHEQU</name>
<reference evidence="10 11" key="1">
    <citation type="journal article" date="2024" name="BMC Genomics">
        <title>Genome assembly of redclaw crayfish (Cherax quadricarinatus) provides insights into its immune adaptation and hypoxia tolerance.</title>
        <authorList>
            <person name="Liu Z."/>
            <person name="Zheng J."/>
            <person name="Li H."/>
            <person name="Fang K."/>
            <person name="Wang S."/>
            <person name="He J."/>
            <person name="Zhou D."/>
            <person name="Weng S."/>
            <person name="Chi M."/>
            <person name="Gu Z."/>
            <person name="He J."/>
            <person name="Li F."/>
            <person name="Wang M."/>
        </authorList>
    </citation>
    <scope>NUCLEOTIDE SEQUENCE [LARGE SCALE GENOMIC DNA]</scope>
    <source>
        <strain evidence="10">ZL_2023a</strain>
    </source>
</reference>
<evidence type="ECO:0000256" key="1">
    <source>
        <dbReference type="ARBA" id="ARBA00004123"/>
    </source>
</evidence>
<evidence type="ECO:0000256" key="8">
    <source>
        <dbReference type="SAM" id="MobiDB-lite"/>
    </source>
</evidence>
<dbReference type="InterPro" id="IPR011084">
    <property type="entry name" value="DRMBL"/>
</dbReference>
<dbReference type="Pfam" id="PF07522">
    <property type="entry name" value="DRMBL"/>
    <property type="match status" value="1"/>
</dbReference>
<dbReference type="FunFam" id="3.40.50.12650:FF:000001">
    <property type="entry name" value="DNA cross-link repair 1A"/>
    <property type="match status" value="1"/>
</dbReference>
<dbReference type="GO" id="GO:0005634">
    <property type="term" value="C:nucleus"/>
    <property type="evidence" value="ECO:0007669"/>
    <property type="project" value="UniProtKB-SubCell"/>
</dbReference>
<keyword evidence="11" id="KW-1185">Reference proteome</keyword>
<dbReference type="GO" id="GO:0003684">
    <property type="term" value="F:damaged DNA binding"/>
    <property type="evidence" value="ECO:0007669"/>
    <property type="project" value="TreeGrafter"/>
</dbReference>
<comment type="subcellular location">
    <subcellularLocation>
        <location evidence="1">Nucleus</location>
    </subcellularLocation>
</comment>
<organism evidence="10 11">
    <name type="scientific">Cherax quadricarinatus</name>
    <name type="common">Australian red claw crayfish</name>
    <dbReference type="NCBI Taxonomy" id="27406"/>
    <lineage>
        <taxon>Eukaryota</taxon>
        <taxon>Metazoa</taxon>
        <taxon>Ecdysozoa</taxon>
        <taxon>Arthropoda</taxon>
        <taxon>Crustacea</taxon>
        <taxon>Multicrustacea</taxon>
        <taxon>Malacostraca</taxon>
        <taxon>Eumalacostraca</taxon>
        <taxon>Eucarida</taxon>
        <taxon>Decapoda</taxon>
        <taxon>Pleocyemata</taxon>
        <taxon>Astacidea</taxon>
        <taxon>Parastacoidea</taxon>
        <taxon>Parastacidae</taxon>
        <taxon>Cherax</taxon>
    </lineage>
</organism>
<dbReference type="PANTHER" id="PTHR23240:SF6">
    <property type="entry name" value="DNA CROSS-LINK REPAIR 1A PROTEIN"/>
    <property type="match status" value="1"/>
</dbReference>
<keyword evidence="5" id="KW-0539">Nucleus</keyword>
<evidence type="ECO:0000313" key="11">
    <source>
        <dbReference type="Proteomes" id="UP001445076"/>
    </source>
</evidence>
<sequence>MLSLDDDASDHHAEVFDVNLARRTLQPDYKENETNVSNNDEYSDTTRCSLEDLPTTLHQNDNINTVTTEIHNLKKLECNIDNATRSDVQSKENAELSHLRKQVDDNDVDSEIFDDNIFAQLVDMAVEKYFDKNKNDMPCCDSAEKKNQSSNSNKECPGQPSCQPCIHLHFHLNEIPEKLPVKGKQLSILDYFPSMKKKVVSSLQTANKCAANCRSSCKRCKTSQKPAAESWKPLMQKMQRKLRLPSVSDSSESSRNPKEVNFGTQQSDQNKKTAWQQRKCPFYKYIPETNIVVDAFCYGYLDGVSAYFLTHFHYDHYRGLKKSFNRPIYCSEITAKLVNLRLGVANQFIFPLPMEESVVVCGLEVTLLEANHCPGAVMFLFKLRTGATVLHVGDFRAHPKMESYPALWNCSIDTLYLDTTYCNPVYSFPSQEDVLEKCVSIATTHVNDNSKTLIVVGSYSIGKERVFRAIAMSLNCRIWASNDKQKILRCIPDEEIQARLTSDKFSAQVHVMPMNDLKPKLMDYIETMKPRYTEGVAIRPTGWEYSDNDEDLVNLSPKQHGNVYMYGIPYSEHSSYAELKRFVQFIHPKKIIPTVNVGNSNTRKMMEKDFSEWLRKPRGSSVERLW</sequence>
<dbReference type="PANTHER" id="PTHR23240">
    <property type="entry name" value="DNA CROSS-LINK REPAIR PROTEIN PSO2/SNM1-RELATED"/>
    <property type="match status" value="1"/>
</dbReference>
<comment type="caution">
    <text evidence="10">The sequence shown here is derived from an EMBL/GenBank/DDBJ whole genome shotgun (WGS) entry which is preliminary data.</text>
</comment>
<keyword evidence="4" id="KW-0234">DNA repair</keyword>
<dbReference type="InterPro" id="IPR036866">
    <property type="entry name" value="RibonucZ/Hydroxyglut_hydro"/>
</dbReference>
<dbReference type="SUPFAM" id="SSF56281">
    <property type="entry name" value="Metallo-hydrolase/oxidoreductase"/>
    <property type="match status" value="1"/>
</dbReference>
<dbReference type="GO" id="GO:0006303">
    <property type="term" value="P:double-strand break repair via nonhomologous end joining"/>
    <property type="evidence" value="ECO:0007669"/>
    <property type="project" value="TreeGrafter"/>
</dbReference>